<dbReference type="RefSeq" id="XP_007805651.1">
    <property type="nucleotide sequence ID" value="XM_007807460.1"/>
</dbReference>
<reference evidence="3" key="1">
    <citation type="journal article" date="2014" name="BMC Genomics">
        <title>Genome characteristics reveal the impact of lichenization on lichen-forming fungus Endocarpon pusillum Hedwig (Verrucariales, Ascomycota).</title>
        <authorList>
            <person name="Wang Y.-Y."/>
            <person name="Liu B."/>
            <person name="Zhang X.-Y."/>
            <person name="Zhou Q.-M."/>
            <person name="Zhang T."/>
            <person name="Li H."/>
            <person name="Yu Y.-F."/>
            <person name="Zhang X.-L."/>
            <person name="Hao X.-Y."/>
            <person name="Wang M."/>
            <person name="Wang L."/>
            <person name="Wei J.-C."/>
        </authorList>
    </citation>
    <scope>NUCLEOTIDE SEQUENCE [LARGE SCALE GENOMIC DNA]</scope>
    <source>
        <strain evidence="3">Z07020 / HMAS-L-300199</strain>
    </source>
</reference>
<protein>
    <submittedName>
        <fullName evidence="2">Uncharacterized protein</fullName>
    </submittedName>
</protein>
<dbReference type="GeneID" id="19240676"/>
<dbReference type="HOGENOM" id="CLU_2469075_0_0_1"/>
<dbReference type="EMBL" id="KE721500">
    <property type="protein sequence ID" value="ERF68667.1"/>
    <property type="molecule type" value="Genomic_DNA"/>
</dbReference>
<organism evidence="2 3">
    <name type="scientific">Endocarpon pusillum (strain Z07020 / HMAS-L-300199)</name>
    <name type="common">Lichen-forming fungus</name>
    <dbReference type="NCBI Taxonomy" id="1263415"/>
    <lineage>
        <taxon>Eukaryota</taxon>
        <taxon>Fungi</taxon>
        <taxon>Dikarya</taxon>
        <taxon>Ascomycota</taxon>
        <taxon>Pezizomycotina</taxon>
        <taxon>Eurotiomycetes</taxon>
        <taxon>Chaetothyriomycetidae</taxon>
        <taxon>Verrucariales</taxon>
        <taxon>Verrucariaceae</taxon>
        <taxon>Endocarpon</taxon>
    </lineage>
</organism>
<dbReference type="OrthoDB" id="4368117at2759"/>
<keyword evidence="3" id="KW-1185">Reference proteome</keyword>
<name>U1FV44_ENDPU</name>
<evidence type="ECO:0000313" key="2">
    <source>
        <dbReference type="EMBL" id="ERF68667.1"/>
    </source>
</evidence>
<feature type="region of interest" description="Disordered" evidence="1">
    <location>
        <begin position="1"/>
        <end position="20"/>
    </location>
</feature>
<gene>
    <name evidence="2" type="ORF">EPUS_05728</name>
</gene>
<dbReference type="AlphaFoldDB" id="U1FV44"/>
<sequence>MAKDEVTPVDDIAHDDQKARGEGISYEADLVLDPKETTVTDFESVDSTVAKNADSGPELPGKQGVLGSFHDCTPRSIDCWFFLHTCIF</sequence>
<proteinExistence type="predicted"/>
<dbReference type="Proteomes" id="UP000019373">
    <property type="component" value="Unassembled WGS sequence"/>
</dbReference>
<evidence type="ECO:0000313" key="3">
    <source>
        <dbReference type="Proteomes" id="UP000019373"/>
    </source>
</evidence>
<evidence type="ECO:0000256" key="1">
    <source>
        <dbReference type="SAM" id="MobiDB-lite"/>
    </source>
</evidence>
<accession>U1FV44</accession>